<keyword evidence="5" id="KW-1185">Reference proteome</keyword>
<dbReference type="HOGENOM" id="CLU_3199542_0_0_9"/>
<comment type="caution">
    <text evidence="2">The sequence shown here is derived from an EMBL/GenBank/DDBJ whole genome shotgun (WGS) entry which is preliminary data.</text>
</comment>
<feature type="transmembrane region" description="Helical" evidence="1">
    <location>
        <begin position="9"/>
        <end position="30"/>
    </location>
</feature>
<dbReference type="Proteomes" id="UP000014160">
    <property type="component" value="Unassembled WGS sequence"/>
</dbReference>
<keyword evidence="1" id="KW-0472">Membrane</keyword>
<gene>
    <name evidence="3" type="ORF">I592_03540</name>
    <name evidence="2" type="ORF">UKC_00821</name>
</gene>
<evidence type="ECO:0000313" key="4">
    <source>
        <dbReference type="Proteomes" id="UP000013750"/>
    </source>
</evidence>
<reference evidence="2 4" key="1">
    <citation type="submission" date="2013-02" db="EMBL/GenBank/DDBJ databases">
        <title>The Genome Sequence of Enterococcus gilvus ATCC BAA-350.</title>
        <authorList>
            <consortium name="The Broad Institute Genome Sequencing Platform"/>
            <consortium name="The Broad Institute Genome Sequencing Center for Infectious Disease"/>
            <person name="Earl A.M."/>
            <person name="Gilmore M.S."/>
            <person name="Lebreton F."/>
            <person name="Walker B."/>
            <person name="Young S.K."/>
            <person name="Zeng Q."/>
            <person name="Gargeya S."/>
            <person name="Fitzgerald M."/>
            <person name="Haas B."/>
            <person name="Abouelleil A."/>
            <person name="Alvarado L."/>
            <person name="Arachchi H.M."/>
            <person name="Berlin A.M."/>
            <person name="Chapman S.B."/>
            <person name="Dewar J."/>
            <person name="Goldberg J."/>
            <person name="Griggs A."/>
            <person name="Gujja S."/>
            <person name="Hansen M."/>
            <person name="Howarth C."/>
            <person name="Imamovic A."/>
            <person name="Larimer J."/>
            <person name="McCowan C."/>
            <person name="Murphy C."/>
            <person name="Neiman D."/>
            <person name="Pearson M."/>
            <person name="Priest M."/>
            <person name="Roberts A."/>
            <person name="Saif S."/>
            <person name="Shea T."/>
            <person name="Sisk P."/>
            <person name="Sykes S."/>
            <person name="Wortman J."/>
            <person name="Nusbaum C."/>
            <person name="Birren B."/>
        </authorList>
    </citation>
    <scope>NUCLEOTIDE SEQUENCE [LARGE SCALE GENOMIC DNA]</scope>
    <source>
        <strain evidence="2 4">ATCC BAA-350</strain>
    </source>
</reference>
<protein>
    <submittedName>
        <fullName evidence="2">Uncharacterized protein</fullName>
    </submittedName>
</protein>
<evidence type="ECO:0000313" key="2">
    <source>
        <dbReference type="EMBL" id="EOI57846.1"/>
    </source>
</evidence>
<evidence type="ECO:0000313" key="5">
    <source>
        <dbReference type="Proteomes" id="UP000014160"/>
    </source>
</evidence>
<dbReference type="EMBL" id="ASWH01000002">
    <property type="protein sequence ID" value="EOW79400.1"/>
    <property type="molecule type" value="Genomic_DNA"/>
</dbReference>
<evidence type="ECO:0000256" key="1">
    <source>
        <dbReference type="SAM" id="Phobius"/>
    </source>
</evidence>
<evidence type="ECO:0000313" key="3">
    <source>
        <dbReference type="EMBL" id="EOW79400.1"/>
    </source>
</evidence>
<dbReference type="AlphaFoldDB" id="R2VJJ3"/>
<accession>R2VJJ3</accession>
<dbReference type="RefSeq" id="WP_010779270.1">
    <property type="nucleotide sequence ID" value="NZ_ASWH01000002.1"/>
</dbReference>
<name>R2VJJ3_9ENTE</name>
<keyword evidence="1" id="KW-1133">Transmembrane helix</keyword>
<organism evidence="2 4">
    <name type="scientific">Enterococcus gilvus ATCC BAA-350</name>
    <dbReference type="NCBI Taxonomy" id="1158614"/>
    <lineage>
        <taxon>Bacteria</taxon>
        <taxon>Bacillati</taxon>
        <taxon>Bacillota</taxon>
        <taxon>Bacilli</taxon>
        <taxon>Lactobacillales</taxon>
        <taxon>Enterococcaceae</taxon>
        <taxon>Enterococcus</taxon>
    </lineage>
</organism>
<proteinExistence type="predicted"/>
<dbReference type="PATRIC" id="fig|1158614.3.peg.850"/>
<reference evidence="3 5" key="2">
    <citation type="submission" date="2013-03" db="EMBL/GenBank/DDBJ databases">
        <title>The Genome Sequence of Enterococcus gilvus ATCC BAA-350 (PacBio/Illumina hybrid assembly).</title>
        <authorList>
            <consortium name="The Broad Institute Genomics Platform"/>
            <consortium name="The Broad Institute Genome Sequencing Center for Infectious Disease"/>
            <person name="Earl A."/>
            <person name="Russ C."/>
            <person name="Gilmore M."/>
            <person name="Surin D."/>
            <person name="Walker B."/>
            <person name="Young S."/>
            <person name="Zeng Q."/>
            <person name="Gargeya S."/>
            <person name="Fitzgerald M."/>
            <person name="Haas B."/>
            <person name="Abouelleil A."/>
            <person name="Allen A.W."/>
            <person name="Alvarado L."/>
            <person name="Arachchi H.M."/>
            <person name="Berlin A.M."/>
            <person name="Chapman S.B."/>
            <person name="Gainer-Dewar J."/>
            <person name="Goldberg J."/>
            <person name="Griggs A."/>
            <person name="Gujja S."/>
            <person name="Hansen M."/>
            <person name="Howarth C."/>
            <person name="Imamovic A."/>
            <person name="Ireland A."/>
            <person name="Larimer J."/>
            <person name="McCowan C."/>
            <person name="Murphy C."/>
            <person name="Pearson M."/>
            <person name="Poon T.W."/>
            <person name="Priest M."/>
            <person name="Roberts A."/>
            <person name="Saif S."/>
            <person name="Shea T."/>
            <person name="Sisk P."/>
            <person name="Sykes S."/>
            <person name="Wortman J."/>
            <person name="Nusbaum C."/>
            <person name="Birren B."/>
        </authorList>
    </citation>
    <scope>NUCLEOTIDE SEQUENCE [LARGE SCALE GENOMIC DNA]</scope>
    <source>
        <strain evidence="3 5">ATCC BAA-350</strain>
    </source>
</reference>
<dbReference type="EMBL" id="AJDQ01000004">
    <property type="protein sequence ID" value="EOI57846.1"/>
    <property type="molecule type" value="Genomic_DNA"/>
</dbReference>
<keyword evidence="1" id="KW-0812">Transmembrane</keyword>
<sequence>MTNKTKRTLIIGCLSIALIVVGGLLLLLILQDYQSVRPMVKKGKV</sequence>
<dbReference type="Proteomes" id="UP000013750">
    <property type="component" value="Unassembled WGS sequence"/>
</dbReference>